<proteinExistence type="predicted"/>
<evidence type="ECO:0000313" key="3">
    <source>
        <dbReference type="Proteomes" id="UP000000644"/>
    </source>
</evidence>
<protein>
    <recommendedName>
        <fullName evidence="4">Phage repressor</fullName>
    </recommendedName>
</protein>
<feature type="compositionally biased region" description="Basic and acidic residues" evidence="1">
    <location>
        <begin position="162"/>
        <end position="174"/>
    </location>
</feature>
<dbReference type="HOGENOM" id="CLU_1538674_0_0_4"/>
<sequence>MDVQVHRKQRLRELIEHSCGNVIAVFAEKIARNESYVSRMLYPPEKAGAKPIADKMMLVIERAFGLSRAWLDLPLGAELPDPNPPASLASRDTPWPKDKSTTPQEANESSKFYGHQLTEEQQQSMKEASVLLLDMSPEGRKNSIAYLKFMLTQHPGRTHSSGGERDSIPHQKAA</sequence>
<evidence type="ECO:0008006" key="4">
    <source>
        <dbReference type="Google" id="ProtNLM"/>
    </source>
</evidence>
<evidence type="ECO:0000256" key="1">
    <source>
        <dbReference type="SAM" id="MobiDB-lite"/>
    </source>
</evidence>
<feature type="region of interest" description="Disordered" evidence="1">
    <location>
        <begin position="76"/>
        <end position="109"/>
    </location>
</feature>
<dbReference type="RefSeq" id="WP_011801651.1">
    <property type="nucleotide sequence ID" value="NC_008781.1"/>
</dbReference>
<dbReference type="KEGG" id="pna:Pnap_2265"/>
<reference evidence="3" key="1">
    <citation type="journal article" date="2009" name="Environ. Microbiol.">
        <title>The genome of Polaromonas naphthalenivorans strain CJ2, isolated from coal tar-contaminated sediment, reveals physiological and metabolic versatility and evolution through extensive horizontal gene transfer.</title>
        <authorList>
            <person name="Yagi J.M."/>
            <person name="Sims D."/>
            <person name="Brettin T."/>
            <person name="Bruce D."/>
            <person name="Madsen E.L."/>
        </authorList>
    </citation>
    <scope>NUCLEOTIDE SEQUENCE [LARGE SCALE GENOMIC DNA]</scope>
    <source>
        <strain evidence="3">CJ2</strain>
    </source>
</reference>
<name>A1VPJ5_POLNA</name>
<dbReference type="Proteomes" id="UP000000644">
    <property type="component" value="Chromosome"/>
</dbReference>
<gene>
    <name evidence="2" type="ordered locus">Pnap_2265</name>
</gene>
<keyword evidence="3" id="KW-1185">Reference proteome</keyword>
<evidence type="ECO:0000313" key="2">
    <source>
        <dbReference type="EMBL" id="ABM37573.1"/>
    </source>
</evidence>
<dbReference type="eggNOG" id="COG1974">
    <property type="taxonomic scope" value="Bacteria"/>
</dbReference>
<dbReference type="EMBL" id="CP000529">
    <property type="protein sequence ID" value="ABM37573.1"/>
    <property type="molecule type" value="Genomic_DNA"/>
</dbReference>
<accession>A1VPJ5</accession>
<dbReference type="STRING" id="365044.Pnap_2265"/>
<dbReference type="AlphaFoldDB" id="A1VPJ5"/>
<feature type="region of interest" description="Disordered" evidence="1">
    <location>
        <begin position="154"/>
        <end position="174"/>
    </location>
</feature>
<dbReference type="OrthoDB" id="9021722at2"/>
<organism evidence="2 3">
    <name type="scientific">Polaromonas naphthalenivorans (strain CJ2)</name>
    <dbReference type="NCBI Taxonomy" id="365044"/>
    <lineage>
        <taxon>Bacteria</taxon>
        <taxon>Pseudomonadati</taxon>
        <taxon>Pseudomonadota</taxon>
        <taxon>Betaproteobacteria</taxon>
        <taxon>Burkholderiales</taxon>
        <taxon>Comamonadaceae</taxon>
        <taxon>Polaromonas</taxon>
    </lineage>
</organism>